<dbReference type="EMBL" id="GG662693">
    <property type="protein sequence ID" value="EWS74262.1"/>
    <property type="molecule type" value="Genomic_DNA"/>
</dbReference>
<dbReference type="GeneID" id="24437739"/>
<dbReference type="InParanoid" id="W7XA86"/>
<proteinExistence type="predicted"/>
<sequence length="109" mass="13429">MQIPSQILYYHLYSITLFQNRRLRKRIQMKLIRYQPQNRKIKKFRIQLIYSIIFLNAKILQRLFLKKAVYGQNFDNKTSYFIQFNVQQYPIFEFFIVESLIFSKFTGSL</sequence>
<dbReference type="RefSeq" id="XP_012653235.1">
    <property type="nucleotide sequence ID" value="XM_012797781.1"/>
</dbReference>
<evidence type="ECO:0000313" key="1">
    <source>
        <dbReference type="EMBL" id="EWS74262.1"/>
    </source>
</evidence>
<reference evidence="2" key="1">
    <citation type="journal article" date="2006" name="PLoS Biol.">
        <title>Macronuclear genome sequence of the ciliate Tetrahymena thermophila, a model eukaryote.</title>
        <authorList>
            <person name="Eisen J.A."/>
            <person name="Coyne R.S."/>
            <person name="Wu M."/>
            <person name="Wu D."/>
            <person name="Thiagarajan M."/>
            <person name="Wortman J.R."/>
            <person name="Badger J.H."/>
            <person name="Ren Q."/>
            <person name="Amedeo P."/>
            <person name="Jones K.M."/>
            <person name="Tallon L.J."/>
            <person name="Delcher A.L."/>
            <person name="Salzberg S.L."/>
            <person name="Silva J.C."/>
            <person name="Haas B.J."/>
            <person name="Majoros W.H."/>
            <person name="Farzad M."/>
            <person name="Carlton J.M."/>
            <person name="Smith R.K. Jr."/>
            <person name="Garg J."/>
            <person name="Pearlman R.E."/>
            <person name="Karrer K.M."/>
            <person name="Sun L."/>
            <person name="Manning G."/>
            <person name="Elde N.C."/>
            <person name="Turkewitz A.P."/>
            <person name="Asai D.J."/>
            <person name="Wilkes D.E."/>
            <person name="Wang Y."/>
            <person name="Cai H."/>
            <person name="Collins K."/>
            <person name="Stewart B.A."/>
            <person name="Lee S.R."/>
            <person name="Wilamowska K."/>
            <person name="Weinberg Z."/>
            <person name="Ruzzo W.L."/>
            <person name="Wloga D."/>
            <person name="Gaertig J."/>
            <person name="Frankel J."/>
            <person name="Tsao C.-C."/>
            <person name="Gorovsky M.A."/>
            <person name="Keeling P.J."/>
            <person name="Waller R.F."/>
            <person name="Patron N.J."/>
            <person name="Cherry J.M."/>
            <person name="Stover N.A."/>
            <person name="Krieger C.J."/>
            <person name="del Toro C."/>
            <person name="Ryder H.F."/>
            <person name="Williamson S.C."/>
            <person name="Barbeau R.A."/>
            <person name="Hamilton E.P."/>
            <person name="Orias E."/>
        </authorList>
    </citation>
    <scope>NUCLEOTIDE SEQUENCE [LARGE SCALE GENOMIC DNA]</scope>
    <source>
        <strain evidence="2">SB210</strain>
    </source>
</reference>
<gene>
    <name evidence="1" type="ORF">TTHERM_000191879</name>
</gene>
<evidence type="ECO:0000313" key="2">
    <source>
        <dbReference type="Proteomes" id="UP000009168"/>
    </source>
</evidence>
<dbReference type="AlphaFoldDB" id="W7XA86"/>
<accession>W7XA86</accession>
<dbReference type="KEGG" id="tet:TTHERM_000191879"/>
<protein>
    <submittedName>
        <fullName evidence="1">Uncharacterized protein</fullName>
    </submittedName>
</protein>
<dbReference type="Proteomes" id="UP000009168">
    <property type="component" value="Unassembled WGS sequence"/>
</dbReference>
<keyword evidence="2" id="KW-1185">Reference proteome</keyword>
<name>W7XA86_TETTS</name>
<organism evidence="1 2">
    <name type="scientific">Tetrahymena thermophila (strain SB210)</name>
    <dbReference type="NCBI Taxonomy" id="312017"/>
    <lineage>
        <taxon>Eukaryota</taxon>
        <taxon>Sar</taxon>
        <taxon>Alveolata</taxon>
        <taxon>Ciliophora</taxon>
        <taxon>Intramacronucleata</taxon>
        <taxon>Oligohymenophorea</taxon>
        <taxon>Hymenostomatida</taxon>
        <taxon>Tetrahymenina</taxon>
        <taxon>Tetrahymenidae</taxon>
        <taxon>Tetrahymena</taxon>
    </lineage>
</organism>